<dbReference type="PANTHER" id="PTHR34818:SF1">
    <property type="entry name" value="PROTEIN BLI-3"/>
    <property type="match status" value="1"/>
</dbReference>
<name>Q1IM51_KORVE</name>
<feature type="domain" description="General stress protein FMN-binding split barrel" evidence="1">
    <location>
        <begin position="5"/>
        <end position="138"/>
    </location>
</feature>
<dbReference type="OrthoDB" id="9795235at2"/>
<reference evidence="2 3" key="1">
    <citation type="journal article" date="2009" name="Appl. Environ. Microbiol.">
        <title>Three genomes from the phylum Acidobacteria provide insight into the lifestyles of these microorganisms in soils.</title>
        <authorList>
            <person name="Ward N.L."/>
            <person name="Challacombe J.F."/>
            <person name="Janssen P.H."/>
            <person name="Henrissat B."/>
            <person name="Coutinho P.M."/>
            <person name="Wu M."/>
            <person name="Xie G."/>
            <person name="Haft D.H."/>
            <person name="Sait M."/>
            <person name="Badger J."/>
            <person name="Barabote R.D."/>
            <person name="Bradley B."/>
            <person name="Brettin T.S."/>
            <person name="Brinkac L.M."/>
            <person name="Bruce D."/>
            <person name="Creasy T."/>
            <person name="Daugherty S.C."/>
            <person name="Davidsen T.M."/>
            <person name="DeBoy R.T."/>
            <person name="Detter J.C."/>
            <person name="Dodson R.J."/>
            <person name="Durkin A.S."/>
            <person name="Ganapathy A."/>
            <person name="Gwinn-Giglio M."/>
            <person name="Han C.S."/>
            <person name="Khouri H."/>
            <person name="Kiss H."/>
            <person name="Kothari S.P."/>
            <person name="Madupu R."/>
            <person name="Nelson K.E."/>
            <person name="Nelson W.C."/>
            <person name="Paulsen I."/>
            <person name="Penn K."/>
            <person name="Ren Q."/>
            <person name="Rosovitz M.J."/>
            <person name="Selengut J.D."/>
            <person name="Shrivastava S."/>
            <person name="Sullivan S.A."/>
            <person name="Tapia R."/>
            <person name="Thompson L.S."/>
            <person name="Watkins K.L."/>
            <person name="Yang Q."/>
            <person name="Yu C."/>
            <person name="Zafar N."/>
            <person name="Zhou L."/>
            <person name="Kuske C.R."/>
        </authorList>
    </citation>
    <scope>NUCLEOTIDE SEQUENCE [LARGE SCALE GENOMIC DNA]</scope>
    <source>
        <strain evidence="2 3">Ellin345</strain>
    </source>
</reference>
<dbReference type="Gene3D" id="2.30.110.10">
    <property type="entry name" value="Electron Transport, Fmn-binding Protein, Chain A"/>
    <property type="match status" value="1"/>
</dbReference>
<dbReference type="EMBL" id="CP000360">
    <property type="protein sequence ID" value="ABF42049.1"/>
    <property type="molecule type" value="Genomic_DNA"/>
</dbReference>
<keyword evidence="3" id="KW-1185">Reference proteome</keyword>
<dbReference type="InterPro" id="IPR038725">
    <property type="entry name" value="YdaG_split_barrel_FMN-bd"/>
</dbReference>
<sequence>MILIDRLNELIADIQMCMLVSVHANGQLHSRPMATQAVSDDGFLWFFTSAHSSKADEIRNNREVNVAYSDLTNMRFVSVAGTCELVRNRPTSERLWRDEYKRWFPMGLDDPELILLKVTINAVEYWDVQANRMRELTAINETVQLRDDRTVATDDRSVA</sequence>
<protein>
    <submittedName>
        <fullName evidence="2">Pyridoxamine 5'-phosphate oxidase-related, FMN-binding protein</fullName>
    </submittedName>
</protein>
<dbReference type="KEGG" id="aba:Acid345_3048"/>
<dbReference type="RefSeq" id="WP_011523850.1">
    <property type="nucleotide sequence ID" value="NC_008009.1"/>
</dbReference>
<accession>Q1IM51</accession>
<dbReference type="Pfam" id="PF16242">
    <property type="entry name" value="Pyrid_ox_like"/>
    <property type="match status" value="1"/>
</dbReference>
<dbReference type="HOGENOM" id="CLU_091428_1_2_0"/>
<dbReference type="PANTHER" id="PTHR34818">
    <property type="entry name" value="PROTEIN BLI-3"/>
    <property type="match status" value="1"/>
</dbReference>
<dbReference type="AlphaFoldDB" id="Q1IM51"/>
<evidence type="ECO:0000313" key="3">
    <source>
        <dbReference type="Proteomes" id="UP000002432"/>
    </source>
</evidence>
<dbReference type="EnsemblBacteria" id="ABF42049">
    <property type="protein sequence ID" value="ABF42049"/>
    <property type="gene ID" value="Acid345_3048"/>
</dbReference>
<evidence type="ECO:0000313" key="2">
    <source>
        <dbReference type="EMBL" id="ABF42049.1"/>
    </source>
</evidence>
<dbReference type="SUPFAM" id="SSF50475">
    <property type="entry name" value="FMN-binding split barrel"/>
    <property type="match status" value="1"/>
</dbReference>
<dbReference type="InterPro" id="IPR052917">
    <property type="entry name" value="Stress-Dev_Protein"/>
</dbReference>
<proteinExistence type="predicted"/>
<dbReference type="STRING" id="204669.Acid345_3048"/>
<dbReference type="Proteomes" id="UP000002432">
    <property type="component" value="Chromosome"/>
</dbReference>
<organism evidence="2 3">
    <name type="scientific">Koribacter versatilis (strain Ellin345)</name>
    <dbReference type="NCBI Taxonomy" id="204669"/>
    <lineage>
        <taxon>Bacteria</taxon>
        <taxon>Pseudomonadati</taxon>
        <taxon>Acidobacteriota</taxon>
        <taxon>Terriglobia</taxon>
        <taxon>Terriglobales</taxon>
        <taxon>Candidatus Korobacteraceae</taxon>
        <taxon>Candidatus Korobacter</taxon>
    </lineage>
</organism>
<evidence type="ECO:0000259" key="1">
    <source>
        <dbReference type="Pfam" id="PF16242"/>
    </source>
</evidence>
<dbReference type="eggNOG" id="COG3871">
    <property type="taxonomic scope" value="Bacteria"/>
</dbReference>
<gene>
    <name evidence="2" type="ordered locus">Acid345_3048</name>
</gene>
<dbReference type="InterPro" id="IPR012349">
    <property type="entry name" value="Split_barrel_FMN-bd"/>
</dbReference>